<evidence type="ECO:0000256" key="4">
    <source>
        <dbReference type="ARBA" id="ARBA00022989"/>
    </source>
</evidence>
<dbReference type="GO" id="GO:0005886">
    <property type="term" value="C:plasma membrane"/>
    <property type="evidence" value="ECO:0007669"/>
    <property type="project" value="TreeGrafter"/>
</dbReference>
<feature type="transmembrane region" description="Helical" evidence="6">
    <location>
        <begin position="111"/>
        <end position="130"/>
    </location>
</feature>
<feature type="transmembrane region" description="Helical" evidence="6">
    <location>
        <begin position="42"/>
        <end position="59"/>
    </location>
</feature>
<keyword evidence="2" id="KW-0813">Transport</keyword>
<dbReference type="SUPFAM" id="SSF103473">
    <property type="entry name" value="MFS general substrate transporter"/>
    <property type="match status" value="1"/>
</dbReference>
<feature type="transmembrane region" description="Helical" evidence="6">
    <location>
        <begin position="189"/>
        <end position="211"/>
    </location>
</feature>
<sequence length="416" mass="44331">MSRSGAQYSLLGVSDTEDADLPTLDEDHREFDEGKPLSLPRLLLLTCPSLGLQVFWFLLTSRGTPYLHSLDIPKSIVSLTWVTGPLFGAYAQPILGVLSDESWSRLGKRKTFMVCGALGAVTAQLALASVRDLTSASDDDNTTSGPAGLATQMLAVACVVATTFSLQAYAVGVRALIVDSCPASQQFSAAAWAMRWNVLGNIVLSAVGVFLSQQPLSANDASSRYAYETALSSRARDTPETQGVSRPDLTTDQDAMQYSYLATLAFAFGAAVSSITLSVLERAKLSSATHLQRIWLASQCLLGYCMQLTWVAQTGAAAAAVVAVMGMTGPVTMWVPFALVSADIAEVSAGTPEREVAWILGLHNMAISLPQIGSTLVCAVLLALCKALDVTNSVAWVFRLASIPVFYSAWLIFKLK</sequence>
<keyword evidence="4 6" id="KW-1133">Transmembrane helix</keyword>
<reference evidence="7 8" key="1">
    <citation type="submission" date="2018-11" db="EMBL/GenBank/DDBJ databases">
        <title>Genome sequence and assembly of Colletotrichum sidae.</title>
        <authorList>
            <person name="Gan P."/>
            <person name="Shirasu K."/>
        </authorList>
    </citation>
    <scope>NUCLEOTIDE SEQUENCE [LARGE SCALE GENOMIC DNA]</scope>
    <source>
        <strain evidence="7 8">CBS 518.97</strain>
    </source>
</reference>
<keyword evidence="8" id="KW-1185">Reference proteome</keyword>
<feature type="transmembrane region" description="Helical" evidence="6">
    <location>
        <begin position="150"/>
        <end position="177"/>
    </location>
</feature>
<evidence type="ECO:0000313" key="8">
    <source>
        <dbReference type="Proteomes" id="UP000295604"/>
    </source>
</evidence>
<feature type="transmembrane region" description="Helical" evidence="6">
    <location>
        <begin position="258"/>
        <end position="280"/>
    </location>
</feature>
<comment type="subcellular location">
    <subcellularLocation>
        <location evidence="1">Membrane</location>
        <topology evidence="1">Multi-pass membrane protein</topology>
    </subcellularLocation>
</comment>
<dbReference type="PANTHER" id="PTHR19432:SF35">
    <property type="entry name" value="SOLUTE CARRIER FAMILY 45 MEMBER 3 ISOFORM X1"/>
    <property type="match status" value="1"/>
</dbReference>
<feature type="transmembrane region" description="Helical" evidence="6">
    <location>
        <begin position="301"/>
        <end position="325"/>
    </location>
</feature>
<name>A0A4R8T6B8_9PEZI</name>
<dbReference type="EMBL" id="QAPF01000229">
    <property type="protein sequence ID" value="TEA12860.1"/>
    <property type="molecule type" value="Genomic_DNA"/>
</dbReference>
<dbReference type="Proteomes" id="UP000295604">
    <property type="component" value="Unassembled WGS sequence"/>
</dbReference>
<evidence type="ECO:0000256" key="1">
    <source>
        <dbReference type="ARBA" id="ARBA00004141"/>
    </source>
</evidence>
<evidence type="ECO:0000256" key="5">
    <source>
        <dbReference type="ARBA" id="ARBA00023136"/>
    </source>
</evidence>
<keyword evidence="5 6" id="KW-0472">Membrane</keyword>
<evidence type="ECO:0000256" key="2">
    <source>
        <dbReference type="ARBA" id="ARBA00022448"/>
    </source>
</evidence>
<dbReference type="GO" id="GO:0008506">
    <property type="term" value="F:sucrose:proton symporter activity"/>
    <property type="evidence" value="ECO:0007669"/>
    <property type="project" value="TreeGrafter"/>
</dbReference>
<accession>A0A4R8T6B8</accession>
<comment type="caution">
    <text evidence="7">The sequence shown here is derived from an EMBL/GenBank/DDBJ whole genome shotgun (WGS) entry which is preliminary data.</text>
</comment>
<organism evidence="7 8">
    <name type="scientific">Colletotrichum sidae</name>
    <dbReference type="NCBI Taxonomy" id="1347389"/>
    <lineage>
        <taxon>Eukaryota</taxon>
        <taxon>Fungi</taxon>
        <taxon>Dikarya</taxon>
        <taxon>Ascomycota</taxon>
        <taxon>Pezizomycotina</taxon>
        <taxon>Sordariomycetes</taxon>
        <taxon>Hypocreomycetidae</taxon>
        <taxon>Glomerellales</taxon>
        <taxon>Glomerellaceae</taxon>
        <taxon>Colletotrichum</taxon>
        <taxon>Colletotrichum orbiculare species complex</taxon>
    </lineage>
</organism>
<protein>
    <submittedName>
        <fullName evidence="7">General alpha-glucoside permease</fullName>
    </submittedName>
</protein>
<dbReference type="PANTHER" id="PTHR19432">
    <property type="entry name" value="SUGAR TRANSPORTER"/>
    <property type="match status" value="1"/>
</dbReference>
<dbReference type="InterPro" id="IPR036259">
    <property type="entry name" value="MFS_trans_sf"/>
</dbReference>
<evidence type="ECO:0000313" key="7">
    <source>
        <dbReference type="EMBL" id="TEA12860.1"/>
    </source>
</evidence>
<dbReference type="AlphaFoldDB" id="A0A4R8T6B8"/>
<gene>
    <name evidence="7" type="primary">sut1-3</name>
    <name evidence="7" type="ORF">C8034_v005097</name>
</gene>
<keyword evidence="3 6" id="KW-0812">Transmembrane</keyword>
<feature type="transmembrane region" description="Helical" evidence="6">
    <location>
        <begin position="356"/>
        <end position="384"/>
    </location>
</feature>
<feature type="transmembrane region" description="Helical" evidence="6">
    <location>
        <begin position="396"/>
        <end position="413"/>
    </location>
</feature>
<proteinExistence type="predicted"/>
<evidence type="ECO:0000256" key="6">
    <source>
        <dbReference type="SAM" id="Phobius"/>
    </source>
</evidence>
<feature type="transmembrane region" description="Helical" evidence="6">
    <location>
        <begin position="79"/>
        <end position="99"/>
    </location>
</feature>
<evidence type="ECO:0000256" key="3">
    <source>
        <dbReference type="ARBA" id="ARBA00022692"/>
    </source>
</evidence>